<dbReference type="VEuPathDB" id="FungiDB:MMYC01_208223"/>
<dbReference type="OrthoDB" id="270284at2759"/>
<dbReference type="STRING" id="100816.A0A175VV34"/>
<dbReference type="PANTHER" id="PTHR13349:SF2">
    <property type="entry name" value="TRANSLATION MACHINERY-ASSOCIATED PROTEIN 16"/>
    <property type="match status" value="1"/>
</dbReference>
<dbReference type="Gene3D" id="1.20.1440.170">
    <property type="entry name" value="Translation machinery-associated protein 16-like"/>
    <property type="match status" value="1"/>
</dbReference>
<keyword evidence="4" id="KW-1185">Reference proteome</keyword>
<evidence type="ECO:0000313" key="3">
    <source>
        <dbReference type="EMBL" id="KXX74614.1"/>
    </source>
</evidence>
<dbReference type="Proteomes" id="UP000078237">
    <property type="component" value="Unassembled WGS sequence"/>
</dbReference>
<evidence type="ECO:0000256" key="2">
    <source>
        <dbReference type="SAM" id="MobiDB-lite"/>
    </source>
</evidence>
<gene>
    <name evidence="3" type="ORF">MMYC01_208223</name>
</gene>
<dbReference type="AlphaFoldDB" id="A0A175VV34"/>
<dbReference type="GO" id="GO:0005634">
    <property type="term" value="C:nucleus"/>
    <property type="evidence" value="ECO:0007669"/>
    <property type="project" value="TreeGrafter"/>
</dbReference>
<dbReference type="InterPro" id="IPR038356">
    <property type="entry name" value="Tma16_sf"/>
</dbReference>
<accession>A0A175VV34</accession>
<comment type="similarity">
    <text evidence="1">Belongs to the TMA16 family.</text>
</comment>
<proteinExistence type="inferred from homology"/>
<dbReference type="PANTHER" id="PTHR13349">
    <property type="entry name" value="TRANSLATION MACHINERY-ASSOCIATED PROTEIN 16"/>
    <property type="match status" value="1"/>
</dbReference>
<name>A0A175VV34_9PEZI</name>
<feature type="region of interest" description="Disordered" evidence="2">
    <location>
        <begin position="1"/>
        <end position="40"/>
    </location>
</feature>
<sequence>MAKTLEKTRKQIAKKRNGTVEALHQKSRDSKRLHRAQVRDDRLEKIAEARRKKTNLSSGKVNRAAFFQEFVREHENKALELDVIQSKISEFVHQHDEEYEAIKKARRPGRPPSTKEDILRMKISALEKEQRDGFYMPDLTLEQNVELLSRWEGSWSYLTNLAWVKVSVTGTVKPSSFPPQGL</sequence>
<dbReference type="EMBL" id="LCTW02000335">
    <property type="protein sequence ID" value="KXX74614.1"/>
    <property type="molecule type" value="Genomic_DNA"/>
</dbReference>
<comment type="caution">
    <text evidence="3">The sequence shown here is derived from an EMBL/GenBank/DDBJ whole genome shotgun (WGS) entry which is preliminary data.</text>
</comment>
<reference evidence="3 4" key="1">
    <citation type="journal article" date="2016" name="Genome Announc.">
        <title>Genome Sequence of Madurella mycetomatis mm55, Isolated from a Human Mycetoma Case in Sudan.</title>
        <authorList>
            <person name="Smit S."/>
            <person name="Derks M.F."/>
            <person name="Bervoets S."/>
            <person name="Fahal A."/>
            <person name="van Leeuwen W."/>
            <person name="van Belkum A."/>
            <person name="van de Sande W.W."/>
        </authorList>
    </citation>
    <scope>NUCLEOTIDE SEQUENCE [LARGE SCALE GENOMIC DNA]</scope>
    <source>
        <strain evidence="4">mm55</strain>
    </source>
</reference>
<dbReference type="InterPro" id="IPR021346">
    <property type="entry name" value="Tma16"/>
</dbReference>
<evidence type="ECO:0000256" key="1">
    <source>
        <dbReference type="ARBA" id="ARBA00034127"/>
    </source>
</evidence>
<evidence type="ECO:0000313" key="4">
    <source>
        <dbReference type="Proteomes" id="UP000078237"/>
    </source>
</evidence>
<dbReference type="Pfam" id="PF11176">
    <property type="entry name" value="Tma16"/>
    <property type="match status" value="1"/>
</dbReference>
<protein>
    <submittedName>
        <fullName evidence="3">Translation machinery-associated protein 16</fullName>
    </submittedName>
</protein>
<organism evidence="3 4">
    <name type="scientific">Madurella mycetomatis</name>
    <dbReference type="NCBI Taxonomy" id="100816"/>
    <lineage>
        <taxon>Eukaryota</taxon>
        <taxon>Fungi</taxon>
        <taxon>Dikarya</taxon>
        <taxon>Ascomycota</taxon>
        <taxon>Pezizomycotina</taxon>
        <taxon>Sordariomycetes</taxon>
        <taxon>Sordariomycetidae</taxon>
        <taxon>Sordariales</taxon>
        <taxon>Sordariales incertae sedis</taxon>
        <taxon>Madurella</taxon>
    </lineage>
</organism>